<dbReference type="AlphaFoldDB" id="A0A445J009"/>
<evidence type="ECO:0000313" key="3">
    <source>
        <dbReference type="Proteomes" id="UP000289340"/>
    </source>
</evidence>
<reference evidence="2 3" key="1">
    <citation type="submission" date="2018-09" db="EMBL/GenBank/DDBJ databases">
        <title>A high-quality reference genome of wild soybean provides a powerful tool to mine soybean genomes.</title>
        <authorList>
            <person name="Xie M."/>
            <person name="Chung C.Y.L."/>
            <person name="Li M.-W."/>
            <person name="Wong F.-L."/>
            <person name="Chan T.-F."/>
            <person name="Lam H.-M."/>
        </authorList>
    </citation>
    <scope>NUCLEOTIDE SEQUENCE [LARGE SCALE GENOMIC DNA]</scope>
    <source>
        <strain evidence="3">cv. W05</strain>
        <tissue evidence="2">Hypocotyl of etiolated seedlings</tissue>
    </source>
</reference>
<dbReference type="InterPro" id="IPR058352">
    <property type="entry name" value="DUF8039"/>
</dbReference>
<feature type="domain" description="DUF8039" evidence="1">
    <location>
        <begin position="48"/>
        <end position="133"/>
    </location>
</feature>
<name>A0A445J009_GLYSO</name>
<proteinExistence type="predicted"/>
<accession>A0A445J009</accession>
<dbReference type="Proteomes" id="UP000289340">
    <property type="component" value="Chromosome 9"/>
</dbReference>
<dbReference type="PANTHER" id="PTHR33018">
    <property type="entry name" value="OS10G0338966 PROTEIN-RELATED"/>
    <property type="match status" value="1"/>
</dbReference>
<evidence type="ECO:0000313" key="2">
    <source>
        <dbReference type="EMBL" id="RZB91697.1"/>
    </source>
</evidence>
<keyword evidence="3" id="KW-1185">Reference proteome</keyword>
<gene>
    <name evidence="2" type="ORF">D0Y65_023898</name>
</gene>
<evidence type="ECO:0000259" key="1">
    <source>
        <dbReference type="Pfam" id="PF26133"/>
    </source>
</evidence>
<sequence length="225" mass="24568">MLDENTADFSFNWLTLLGFTLPPHKASHLAFSSRIPNGSGSCNITSNNIAEGVSPCKLYVSSSLLLLIARGKVYIQIDTLHNRSLPHGNVKVSVDVVVESNAQLQIPNHDDKIMAIAQAIGTFVAWPINLIQVDDMCPKQPNSNDYGYNVCRCIDEIINYYQGTIPEAKQQGGDKKAGSQGKKKKACITWEENAFNTSSESSNEEEANLCLMVDGEADSAGSREK</sequence>
<dbReference type="Pfam" id="PF26133">
    <property type="entry name" value="DUF8039"/>
    <property type="match status" value="1"/>
</dbReference>
<organism evidence="2 3">
    <name type="scientific">Glycine soja</name>
    <name type="common">Wild soybean</name>
    <dbReference type="NCBI Taxonomy" id="3848"/>
    <lineage>
        <taxon>Eukaryota</taxon>
        <taxon>Viridiplantae</taxon>
        <taxon>Streptophyta</taxon>
        <taxon>Embryophyta</taxon>
        <taxon>Tracheophyta</taxon>
        <taxon>Spermatophyta</taxon>
        <taxon>Magnoliopsida</taxon>
        <taxon>eudicotyledons</taxon>
        <taxon>Gunneridae</taxon>
        <taxon>Pentapetalae</taxon>
        <taxon>rosids</taxon>
        <taxon>fabids</taxon>
        <taxon>Fabales</taxon>
        <taxon>Fabaceae</taxon>
        <taxon>Papilionoideae</taxon>
        <taxon>50 kb inversion clade</taxon>
        <taxon>NPAAA clade</taxon>
        <taxon>indigoferoid/millettioid clade</taxon>
        <taxon>Phaseoleae</taxon>
        <taxon>Glycine</taxon>
        <taxon>Glycine subgen. Soja</taxon>
    </lineage>
</organism>
<comment type="caution">
    <text evidence="2">The sequence shown here is derived from an EMBL/GenBank/DDBJ whole genome shotgun (WGS) entry which is preliminary data.</text>
</comment>
<protein>
    <recommendedName>
        <fullName evidence="1">DUF8039 domain-containing protein</fullName>
    </recommendedName>
</protein>
<dbReference type="PANTHER" id="PTHR33018:SF34">
    <property type="entry name" value="OS02G0472350 PROTEIN"/>
    <property type="match status" value="1"/>
</dbReference>
<dbReference type="EMBL" id="QZWG01000009">
    <property type="protein sequence ID" value="RZB91697.1"/>
    <property type="molecule type" value="Genomic_DNA"/>
</dbReference>